<dbReference type="SUPFAM" id="SSF53639">
    <property type="entry name" value="AraD/HMP-PK domain-like"/>
    <property type="match status" value="1"/>
</dbReference>
<reference evidence="5 6" key="1">
    <citation type="submission" date="2018-06" db="EMBL/GenBank/DDBJ databases">
        <authorList>
            <consortium name="Pathogen Informatics"/>
            <person name="Doyle S."/>
        </authorList>
    </citation>
    <scope>NUCLEOTIDE SEQUENCE [LARGE SCALE GENOMIC DNA]</scope>
    <source>
        <strain evidence="5 6">NCTC10821</strain>
    </source>
</reference>
<evidence type="ECO:0000313" key="6">
    <source>
        <dbReference type="Proteomes" id="UP000254978"/>
    </source>
</evidence>
<dbReference type="InterPro" id="IPR050197">
    <property type="entry name" value="Aldolase_class_II_sugar_metab"/>
</dbReference>
<keyword evidence="5" id="KW-0413">Isomerase</keyword>
<keyword evidence="6" id="KW-1185">Reference proteome</keyword>
<dbReference type="GO" id="GO:0005829">
    <property type="term" value="C:cytosol"/>
    <property type="evidence" value="ECO:0007669"/>
    <property type="project" value="TreeGrafter"/>
</dbReference>
<feature type="region of interest" description="Disordered" evidence="3">
    <location>
        <begin position="219"/>
        <end position="238"/>
    </location>
</feature>
<dbReference type="Gene3D" id="3.40.225.10">
    <property type="entry name" value="Class II aldolase/adducin N-terminal domain"/>
    <property type="match status" value="1"/>
</dbReference>
<dbReference type="EMBL" id="UGQT01000001">
    <property type="protein sequence ID" value="STZ58879.1"/>
    <property type="molecule type" value="Genomic_DNA"/>
</dbReference>
<dbReference type="RefSeq" id="WP_115278550.1">
    <property type="nucleotide sequence ID" value="NZ_AP022600.1"/>
</dbReference>
<organism evidence="5 6">
    <name type="scientific">Mycolicibacterium tokaiense</name>
    <dbReference type="NCBI Taxonomy" id="39695"/>
    <lineage>
        <taxon>Bacteria</taxon>
        <taxon>Bacillati</taxon>
        <taxon>Actinomycetota</taxon>
        <taxon>Actinomycetes</taxon>
        <taxon>Mycobacteriales</taxon>
        <taxon>Mycobacteriaceae</taxon>
        <taxon>Mycolicibacterium</taxon>
    </lineage>
</organism>
<dbReference type="GO" id="GO:0046872">
    <property type="term" value="F:metal ion binding"/>
    <property type="evidence" value="ECO:0007669"/>
    <property type="project" value="UniProtKB-KW"/>
</dbReference>
<dbReference type="InterPro" id="IPR036409">
    <property type="entry name" value="Aldolase_II/adducin_N_sf"/>
</dbReference>
<evidence type="ECO:0000259" key="4">
    <source>
        <dbReference type="SMART" id="SM01007"/>
    </source>
</evidence>
<dbReference type="GO" id="GO:0008742">
    <property type="term" value="F:L-ribulose-phosphate 4-epimerase activity"/>
    <property type="evidence" value="ECO:0007669"/>
    <property type="project" value="UniProtKB-EC"/>
</dbReference>
<dbReference type="GO" id="GO:0016832">
    <property type="term" value="F:aldehyde-lyase activity"/>
    <property type="evidence" value="ECO:0007669"/>
    <property type="project" value="TreeGrafter"/>
</dbReference>
<accession>A0A378TDP7</accession>
<keyword evidence="1" id="KW-0479">Metal-binding</keyword>
<dbReference type="InterPro" id="IPR001303">
    <property type="entry name" value="Aldolase_II/adducin_N"/>
</dbReference>
<dbReference type="PANTHER" id="PTHR22789">
    <property type="entry name" value="FUCULOSE PHOSPHATE ALDOLASE"/>
    <property type="match status" value="1"/>
</dbReference>
<dbReference type="EC" id="5.1.3.4" evidence="5"/>
<dbReference type="SMART" id="SM01007">
    <property type="entry name" value="Aldolase_II"/>
    <property type="match status" value="1"/>
</dbReference>
<dbReference type="Pfam" id="PF00596">
    <property type="entry name" value="Aldolase_II"/>
    <property type="match status" value="1"/>
</dbReference>
<sequence>MGTVKFEEIREKVIIYSRKLQMERLVYSCAGNISIRIPEEPELLACTPSSTQYDLLEPEDIAIVDLDGNLVDGRRKPTSEVAMHTLYCKNRPEIGGIVHTHGKAVMTFATLGWTLPPILTGLCEATGGAVYTSPYSQPETDQMYTYTEPYLRDRGATFLAHHGLLAIGADLEHAFHTASVVEGACEVYLSARQFGEVPELPAPQVEWIASYFRAQFPGAPEPLPAPDPIPAPEFQPAS</sequence>
<keyword evidence="2" id="KW-0456">Lyase</keyword>
<evidence type="ECO:0000256" key="2">
    <source>
        <dbReference type="ARBA" id="ARBA00023239"/>
    </source>
</evidence>
<name>A0A378TDP7_9MYCO</name>
<proteinExistence type="predicted"/>
<dbReference type="OrthoDB" id="3729465at2"/>
<dbReference type="Proteomes" id="UP000254978">
    <property type="component" value="Unassembled WGS sequence"/>
</dbReference>
<dbReference type="PANTHER" id="PTHR22789:SF0">
    <property type="entry name" value="3-OXO-TETRONATE 4-PHOSPHATE DECARBOXYLASE-RELATED"/>
    <property type="match status" value="1"/>
</dbReference>
<protein>
    <submittedName>
        <fullName evidence="5">L-ribulose-5-phosphate 4-epimerase</fullName>
        <ecNumber evidence="5">5.1.3.4</ecNumber>
    </submittedName>
</protein>
<gene>
    <name evidence="5" type="primary">sgbE</name>
    <name evidence="5" type="ORF">NCTC10821_02399</name>
</gene>
<evidence type="ECO:0000256" key="3">
    <source>
        <dbReference type="SAM" id="MobiDB-lite"/>
    </source>
</evidence>
<evidence type="ECO:0000256" key="1">
    <source>
        <dbReference type="ARBA" id="ARBA00022723"/>
    </source>
</evidence>
<dbReference type="GO" id="GO:0019323">
    <property type="term" value="P:pentose catabolic process"/>
    <property type="evidence" value="ECO:0007669"/>
    <property type="project" value="TreeGrafter"/>
</dbReference>
<evidence type="ECO:0000313" key="5">
    <source>
        <dbReference type="EMBL" id="STZ58879.1"/>
    </source>
</evidence>
<dbReference type="AlphaFoldDB" id="A0A378TDP7"/>
<feature type="domain" description="Class II aldolase/adducin N-terminal" evidence="4">
    <location>
        <begin position="11"/>
        <end position="189"/>
    </location>
</feature>